<gene>
    <name evidence="4" type="ORF">AV530_015539</name>
</gene>
<dbReference type="PANTHER" id="PTHR23045">
    <property type="entry name" value="LEUCINE-RICH REPEAT-CONTAINING PROTEIN 37A"/>
    <property type="match status" value="1"/>
</dbReference>
<feature type="transmembrane region" description="Helical" evidence="2">
    <location>
        <begin position="338"/>
        <end position="361"/>
    </location>
</feature>
<reference evidence="4 5" key="1">
    <citation type="submission" date="2016-02" db="EMBL/GenBank/DDBJ databases">
        <title>Band-tailed pigeon sequencing and assembly.</title>
        <authorList>
            <person name="Soares A.E."/>
            <person name="Novak B.J."/>
            <person name="Rice E.S."/>
            <person name="O'Connell B."/>
            <person name="Chang D."/>
            <person name="Weber S."/>
            <person name="Shapiro B."/>
        </authorList>
    </citation>
    <scope>NUCLEOTIDE SEQUENCE [LARGE SCALE GENOMIC DNA]</scope>
    <source>
        <strain evidence="4">BTP2013</strain>
        <tissue evidence="4">Blood</tissue>
    </source>
</reference>
<name>A0A1V4JAA1_PATFA</name>
<organism evidence="4 5">
    <name type="scientific">Patagioenas fasciata monilis</name>
    <dbReference type="NCBI Taxonomy" id="372326"/>
    <lineage>
        <taxon>Eukaryota</taxon>
        <taxon>Metazoa</taxon>
        <taxon>Chordata</taxon>
        <taxon>Craniata</taxon>
        <taxon>Vertebrata</taxon>
        <taxon>Euteleostomi</taxon>
        <taxon>Archelosauria</taxon>
        <taxon>Archosauria</taxon>
        <taxon>Dinosauria</taxon>
        <taxon>Saurischia</taxon>
        <taxon>Theropoda</taxon>
        <taxon>Coelurosauria</taxon>
        <taxon>Aves</taxon>
        <taxon>Neognathae</taxon>
        <taxon>Neoaves</taxon>
        <taxon>Columbimorphae</taxon>
        <taxon>Columbiformes</taxon>
        <taxon>Columbidae</taxon>
        <taxon>Patagioenas</taxon>
    </lineage>
</organism>
<evidence type="ECO:0000313" key="4">
    <source>
        <dbReference type="EMBL" id="OPJ69158.1"/>
    </source>
</evidence>
<protein>
    <recommendedName>
        <fullName evidence="3">LRRC37A/B like protein 1 C-terminal domain-containing protein</fullName>
    </recommendedName>
</protein>
<feature type="region of interest" description="Disordered" evidence="1">
    <location>
        <begin position="1"/>
        <end position="71"/>
    </location>
</feature>
<keyword evidence="5" id="KW-1185">Reference proteome</keyword>
<dbReference type="Proteomes" id="UP000190648">
    <property type="component" value="Unassembled WGS sequence"/>
</dbReference>
<evidence type="ECO:0000313" key="5">
    <source>
        <dbReference type="Proteomes" id="UP000190648"/>
    </source>
</evidence>
<dbReference type="InterPro" id="IPR015753">
    <property type="entry name" value="LRRC37"/>
</dbReference>
<dbReference type="AlphaFoldDB" id="A0A1V4JAA1"/>
<dbReference type="InterPro" id="IPR029423">
    <property type="entry name" value="LRRC37AB_C"/>
</dbReference>
<sequence>MLKDEVEGERSTGRLRKRRGLNLSPAALKPWEAAGRFSPTDNISISRHGKISTPPKHSPSRSSAAFPRLPRPFKIQDYLDTVKQTKKHPLSGELRGVEDAKEAPSPRQGDVWTYRKHKQGDSKYLNQSNLLFSKPFRNVNLEEEPTPIESKAEQGLNTNQRGFDNLLVNKNPHTASSRLEDAAEEGGSSLKGHLPAAPRTTETHQKQPNKGSSFPNNPGSSASPDEVLAQGDLFEAKVNHHLRWLITDEALRAFIARVVRALGMDCSVPKLQPACAKLLDKLELLVKLISERQDKQGASGLAGQCLREGNVSSGMGRAGDTGRKTSGKKAQYTSSDKLLLAIAVSVTIVINLLLMCLVEVYSSKHPAASHPQSAGKSRLKCCFQKLLRWGWGKNKEDVREQGSPVSDPSQTKPQWLRDLYLPLDPQQLKSITELYDGDFSDEEEMFNKFELK</sequence>
<feature type="region of interest" description="Disordered" evidence="1">
    <location>
        <begin position="177"/>
        <end position="226"/>
    </location>
</feature>
<dbReference type="OrthoDB" id="9424710at2759"/>
<evidence type="ECO:0000256" key="2">
    <source>
        <dbReference type="SAM" id="Phobius"/>
    </source>
</evidence>
<dbReference type="STRING" id="372326.A0A1V4JAA1"/>
<evidence type="ECO:0000259" key="3">
    <source>
        <dbReference type="Pfam" id="PF14914"/>
    </source>
</evidence>
<feature type="region of interest" description="Disordered" evidence="1">
    <location>
        <begin position="85"/>
        <end position="122"/>
    </location>
</feature>
<dbReference type="EMBL" id="LSYS01008269">
    <property type="protein sequence ID" value="OPJ69158.1"/>
    <property type="molecule type" value="Genomic_DNA"/>
</dbReference>
<proteinExistence type="predicted"/>
<evidence type="ECO:0000256" key="1">
    <source>
        <dbReference type="SAM" id="MobiDB-lite"/>
    </source>
</evidence>
<keyword evidence="2" id="KW-0812">Transmembrane</keyword>
<keyword evidence="2" id="KW-0472">Membrane</keyword>
<accession>A0A1V4JAA1</accession>
<feature type="compositionally biased region" description="Polar residues" evidence="1">
    <location>
        <begin position="206"/>
        <end position="223"/>
    </location>
</feature>
<dbReference type="PANTHER" id="PTHR23045:SF9">
    <property type="entry name" value="LEUCINE RICH REPEAT CONTAINING 37A-RELATED"/>
    <property type="match status" value="1"/>
</dbReference>
<comment type="caution">
    <text evidence="4">The sequence shown here is derived from an EMBL/GenBank/DDBJ whole genome shotgun (WGS) entry which is preliminary data.</text>
</comment>
<feature type="compositionally biased region" description="Basic and acidic residues" evidence="1">
    <location>
        <begin position="1"/>
        <end position="12"/>
    </location>
</feature>
<feature type="compositionally biased region" description="Basic and acidic residues" evidence="1">
    <location>
        <begin position="95"/>
        <end position="104"/>
    </location>
</feature>
<dbReference type="Pfam" id="PF14914">
    <property type="entry name" value="LRRC37AB_C"/>
    <property type="match status" value="1"/>
</dbReference>
<feature type="domain" description="LRRC37A/B like protein 1 C-terminal" evidence="3">
    <location>
        <begin position="230"/>
        <end position="365"/>
    </location>
</feature>
<keyword evidence="2" id="KW-1133">Transmembrane helix</keyword>